<evidence type="ECO:0000256" key="5">
    <source>
        <dbReference type="ARBA" id="ARBA00044504"/>
    </source>
</evidence>
<dbReference type="PANTHER" id="PTHR21576">
    <property type="entry name" value="UNCHARACTERIZED NODULIN-LIKE PROTEIN"/>
    <property type="match status" value="1"/>
</dbReference>
<feature type="transmembrane region" description="Helical" evidence="6">
    <location>
        <begin position="468"/>
        <end position="491"/>
    </location>
</feature>
<keyword evidence="4 6" id="KW-0472">Membrane</keyword>
<dbReference type="Proteomes" id="UP001318860">
    <property type="component" value="Unassembled WGS sequence"/>
</dbReference>
<feature type="transmembrane region" description="Helical" evidence="6">
    <location>
        <begin position="333"/>
        <end position="351"/>
    </location>
</feature>
<feature type="transmembrane region" description="Helical" evidence="6">
    <location>
        <begin position="176"/>
        <end position="198"/>
    </location>
</feature>
<dbReference type="InterPro" id="IPR056555">
    <property type="entry name" value="NFD4_C"/>
</dbReference>
<evidence type="ECO:0000256" key="2">
    <source>
        <dbReference type="ARBA" id="ARBA00022692"/>
    </source>
</evidence>
<proteinExistence type="inferred from homology"/>
<evidence type="ECO:0000259" key="8">
    <source>
        <dbReference type="Pfam" id="PF23262"/>
    </source>
</evidence>
<feature type="transmembrane region" description="Helical" evidence="6">
    <location>
        <begin position="363"/>
        <end position="383"/>
    </location>
</feature>
<feature type="domain" description="NFD4 C-terminal" evidence="8">
    <location>
        <begin position="410"/>
        <end position="497"/>
    </location>
</feature>
<feature type="transmembrane region" description="Helical" evidence="6">
    <location>
        <begin position="241"/>
        <end position="259"/>
    </location>
</feature>
<dbReference type="Pfam" id="PF23262">
    <property type="entry name" value="NFD4_C"/>
    <property type="match status" value="1"/>
</dbReference>
<feature type="transmembrane region" description="Helical" evidence="6">
    <location>
        <begin position="427"/>
        <end position="448"/>
    </location>
</feature>
<dbReference type="PANTHER" id="PTHR21576:SF165">
    <property type="entry name" value="PROTEIN NUCLEAR FUSION DEFECTIVE 4-LIKE"/>
    <property type="match status" value="1"/>
</dbReference>
<name>A0ABR0X4U9_REHGL</name>
<gene>
    <name evidence="9" type="ORF">DH2020_012999</name>
</gene>
<evidence type="ECO:0000256" key="4">
    <source>
        <dbReference type="ARBA" id="ARBA00023136"/>
    </source>
</evidence>
<keyword evidence="2 6" id="KW-0812">Transmembrane</keyword>
<keyword evidence="10" id="KW-1185">Reference proteome</keyword>
<evidence type="ECO:0000313" key="10">
    <source>
        <dbReference type="Proteomes" id="UP001318860"/>
    </source>
</evidence>
<dbReference type="EMBL" id="JABTTQ020000006">
    <property type="protein sequence ID" value="KAK6153360.1"/>
    <property type="molecule type" value="Genomic_DNA"/>
</dbReference>
<keyword evidence="3 6" id="KW-1133">Transmembrane helix</keyword>
<dbReference type="SUPFAM" id="SSF103473">
    <property type="entry name" value="MFS general substrate transporter"/>
    <property type="match status" value="2"/>
</dbReference>
<evidence type="ECO:0000256" key="3">
    <source>
        <dbReference type="ARBA" id="ARBA00022989"/>
    </source>
</evidence>
<evidence type="ECO:0000256" key="6">
    <source>
        <dbReference type="SAM" id="Phobius"/>
    </source>
</evidence>
<feature type="transmembrane region" description="Helical" evidence="6">
    <location>
        <begin position="111"/>
        <end position="130"/>
    </location>
</feature>
<evidence type="ECO:0000259" key="7">
    <source>
        <dbReference type="Pfam" id="PF06813"/>
    </source>
</evidence>
<evidence type="ECO:0000256" key="1">
    <source>
        <dbReference type="ARBA" id="ARBA00004141"/>
    </source>
</evidence>
<organism evidence="9 10">
    <name type="scientific">Rehmannia glutinosa</name>
    <name type="common">Chinese foxglove</name>
    <dbReference type="NCBI Taxonomy" id="99300"/>
    <lineage>
        <taxon>Eukaryota</taxon>
        <taxon>Viridiplantae</taxon>
        <taxon>Streptophyta</taxon>
        <taxon>Embryophyta</taxon>
        <taxon>Tracheophyta</taxon>
        <taxon>Spermatophyta</taxon>
        <taxon>Magnoliopsida</taxon>
        <taxon>eudicotyledons</taxon>
        <taxon>Gunneridae</taxon>
        <taxon>Pentapetalae</taxon>
        <taxon>asterids</taxon>
        <taxon>lamiids</taxon>
        <taxon>Lamiales</taxon>
        <taxon>Orobanchaceae</taxon>
        <taxon>Rehmannieae</taxon>
        <taxon>Rehmannia</taxon>
    </lineage>
</organism>
<dbReference type="Pfam" id="PF06813">
    <property type="entry name" value="Nodulin-like"/>
    <property type="match status" value="1"/>
</dbReference>
<accession>A0ABR0X4U9</accession>
<dbReference type="InterPro" id="IPR036259">
    <property type="entry name" value="MFS_trans_sf"/>
</dbReference>
<protein>
    <recommendedName>
        <fullName evidence="11">Nodulin-like protein</fullName>
    </recommendedName>
</protein>
<feature type="domain" description="Nodulin-like" evidence="7">
    <location>
        <begin position="16"/>
        <end position="259"/>
    </location>
</feature>
<feature type="transmembrane region" description="Helical" evidence="6">
    <location>
        <begin position="80"/>
        <end position="99"/>
    </location>
</feature>
<sequence length="519" mass="57827">MDVDYNPSRKSLIKNKWISTAASIWIQCTSGSLYTFSIYSPILKSTQGYDQSTLDTISVFKDLGANVGILSGLLYPAGPWVVLLAGAVQCFAGYFLMWLTVTGALPRPPAAVMCLYMLLAAHAMTFFNTANVVTGVHNFPTYSGTIVGIMKGFLGLSGAILIQVYQTVFKNKPSSYLLLLALLPTISSLLLMGFVRIFKTNEEDEKKHLNGFSFLAVILAAYLTAVIIIQNILKLKMSVRVFTFVLLIFLLVSPIFVAIKAQRDKSYRILKSLLEHNQFSDETDLLDEDVTNTRQDHGEYHEVPNGADQVRDTNNDTLQWGDNLNLLAAMRTISFWFLFFTTACAMGSGLATVNNLSQIGESLGYTSLEINTLVSLWSIWNFLGRFGAGYISDYFLHVKGCPRPLFIWSLMPTIASELFGKLHLGTIFNTITIAGPIGSYVLSVRVVGYIYDKEVSEYGKTCTGTRCFMLAFIVMASVTFGGFLVALGLFFRTRKFYKDVILRRLLYSLRQSRLTIDVE</sequence>
<dbReference type="Gene3D" id="1.20.1250.20">
    <property type="entry name" value="MFS general substrate transporter like domains"/>
    <property type="match status" value="1"/>
</dbReference>
<evidence type="ECO:0000313" key="9">
    <source>
        <dbReference type="EMBL" id="KAK6153360.1"/>
    </source>
</evidence>
<feature type="transmembrane region" description="Helical" evidence="6">
    <location>
        <begin position="142"/>
        <end position="164"/>
    </location>
</feature>
<feature type="transmembrane region" description="Helical" evidence="6">
    <location>
        <begin position="210"/>
        <end position="229"/>
    </location>
</feature>
<comment type="caution">
    <text evidence="9">The sequence shown here is derived from an EMBL/GenBank/DDBJ whole genome shotgun (WGS) entry which is preliminary data.</text>
</comment>
<evidence type="ECO:0008006" key="11">
    <source>
        <dbReference type="Google" id="ProtNLM"/>
    </source>
</evidence>
<dbReference type="InterPro" id="IPR010658">
    <property type="entry name" value="Nodulin-like"/>
</dbReference>
<comment type="similarity">
    <text evidence="5">Belongs to the major facilitator superfamily. Phosphate:H(+) symporter (TC 2.A.1.9) family.</text>
</comment>
<comment type="subcellular location">
    <subcellularLocation>
        <location evidence="1">Membrane</location>
        <topology evidence="1">Multi-pass membrane protein</topology>
    </subcellularLocation>
</comment>
<reference evidence="9 10" key="1">
    <citation type="journal article" date="2021" name="Comput. Struct. Biotechnol. J.">
        <title>De novo genome assembly of the potent medicinal plant Rehmannia glutinosa using nanopore technology.</title>
        <authorList>
            <person name="Ma L."/>
            <person name="Dong C."/>
            <person name="Song C."/>
            <person name="Wang X."/>
            <person name="Zheng X."/>
            <person name="Niu Y."/>
            <person name="Chen S."/>
            <person name="Feng W."/>
        </authorList>
    </citation>
    <scope>NUCLEOTIDE SEQUENCE [LARGE SCALE GENOMIC DNA]</scope>
    <source>
        <strain evidence="9">DH-2019</strain>
    </source>
</reference>